<keyword evidence="3 4" id="KW-0408">Iron</keyword>
<protein>
    <recommendedName>
        <fullName evidence="4">Iron-sulfur cluster assembly protein CyaY</fullName>
    </recommendedName>
</protein>
<dbReference type="NCBIfam" id="TIGR03421">
    <property type="entry name" value="FeS_CyaY"/>
    <property type="match status" value="1"/>
</dbReference>
<dbReference type="EMBL" id="QJKI01000036">
    <property type="protein sequence ID" value="PXX73981.1"/>
    <property type="molecule type" value="Genomic_DNA"/>
</dbReference>
<dbReference type="SMART" id="SM01219">
    <property type="entry name" value="Frataxin_Cyay"/>
    <property type="match status" value="1"/>
</dbReference>
<accession>A0A318KCB0</accession>
<name>A0A318KCB0_9NEIS</name>
<evidence type="ECO:0000256" key="2">
    <source>
        <dbReference type="ARBA" id="ARBA00022723"/>
    </source>
</evidence>
<evidence type="ECO:0000313" key="5">
    <source>
        <dbReference type="EMBL" id="PXX73981.1"/>
    </source>
</evidence>
<dbReference type="Proteomes" id="UP000247555">
    <property type="component" value="Unassembled WGS sequence"/>
</dbReference>
<dbReference type="InterPro" id="IPR002908">
    <property type="entry name" value="Frataxin/CyaY"/>
</dbReference>
<dbReference type="GO" id="GO:0008199">
    <property type="term" value="F:ferric iron binding"/>
    <property type="evidence" value="ECO:0007669"/>
    <property type="project" value="InterPro"/>
</dbReference>
<comment type="function">
    <text evidence="4">Involved in iron-sulfur (Fe-S) cluster assembly. May act as a regulator of Fe-S biogenesis.</text>
</comment>
<keyword evidence="2 4" id="KW-0479">Metal-binding</keyword>
<dbReference type="PANTHER" id="PTHR16821">
    <property type="entry name" value="FRATAXIN"/>
    <property type="match status" value="1"/>
</dbReference>
<dbReference type="PROSITE" id="PS50810">
    <property type="entry name" value="FRATAXIN_2"/>
    <property type="match status" value="1"/>
</dbReference>
<dbReference type="RefSeq" id="WP_110392178.1">
    <property type="nucleotide sequence ID" value="NZ_DAIMVG010000244.1"/>
</dbReference>
<evidence type="ECO:0000313" key="6">
    <source>
        <dbReference type="Proteomes" id="UP000247555"/>
    </source>
</evidence>
<dbReference type="HAMAP" id="MF_00142">
    <property type="entry name" value="CyaY"/>
    <property type="match status" value="1"/>
</dbReference>
<dbReference type="GO" id="GO:0016226">
    <property type="term" value="P:iron-sulfur cluster assembly"/>
    <property type="evidence" value="ECO:0007669"/>
    <property type="project" value="UniProtKB-UniRule"/>
</dbReference>
<evidence type="ECO:0000256" key="3">
    <source>
        <dbReference type="ARBA" id="ARBA00023004"/>
    </source>
</evidence>
<evidence type="ECO:0000256" key="4">
    <source>
        <dbReference type="HAMAP-Rule" id="MF_00142"/>
    </source>
</evidence>
<dbReference type="Pfam" id="PF01491">
    <property type="entry name" value="Frataxin_Cyay"/>
    <property type="match status" value="1"/>
</dbReference>
<dbReference type="GO" id="GO:0005737">
    <property type="term" value="C:cytoplasm"/>
    <property type="evidence" value="ECO:0007669"/>
    <property type="project" value="UniProtKB-ARBA"/>
</dbReference>
<dbReference type="InterPro" id="IPR047584">
    <property type="entry name" value="CyaY"/>
</dbReference>
<dbReference type="PANTHER" id="PTHR16821:SF2">
    <property type="entry name" value="FRATAXIN, MITOCHONDRIAL"/>
    <property type="match status" value="1"/>
</dbReference>
<sequence>MTESEFLDLSDAVFERIQTALDEAGSDVEALLQGNVLTLDCESGGQVIVNRHVPNAEIWLAGKAGGFHFRLADDGRWVDTRDGGELFARLAELIQAQAGETIAF</sequence>
<dbReference type="Gene3D" id="3.30.920.10">
    <property type="entry name" value="Frataxin/CyaY"/>
    <property type="match status" value="1"/>
</dbReference>
<gene>
    <name evidence="4" type="primary">cyaY</name>
    <name evidence="5" type="ORF">DFR34_1365</name>
</gene>
<organism evidence="5 6">
    <name type="scientific">Rivihabitans pingtungensis</name>
    <dbReference type="NCBI Taxonomy" id="1054498"/>
    <lineage>
        <taxon>Bacteria</taxon>
        <taxon>Pseudomonadati</taxon>
        <taxon>Pseudomonadota</taxon>
        <taxon>Betaproteobacteria</taxon>
        <taxon>Neisseriales</taxon>
        <taxon>Aquaspirillaceae</taxon>
        <taxon>Rivihabitans</taxon>
    </lineage>
</organism>
<dbReference type="InterPro" id="IPR036524">
    <property type="entry name" value="Frataxin/CyaY_sf"/>
</dbReference>
<dbReference type="AlphaFoldDB" id="A0A318KCB0"/>
<proteinExistence type="inferred from homology"/>
<reference evidence="5 6" key="1">
    <citation type="submission" date="2018-05" db="EMBL/GenBank/DDBJ databases">
        <title>Genomic Encyclopedia of Type Strains, Phase IV (KMG-IV): sequencing the most valuable type-strain genomes for metagenomic binning, comparative biology and taxonomic classification.</title>
        <authorList>
            <person name="Goeker M."/>
        </authorList>
    </citation>
    <scope>NUCLEOTIDE SEQUENCE [LARGE SCALE GENOMIC DNA]</scope>
    <source>
        <strain evidence="5 6">DSM 29661</strain>
    </source>
</reference>
<keyword evidence="6" id="KW-1185">Reference proteome</keyword>
<comment type="caution">
    <text evidence="5">The sequence shown here is derived from an EMBL/GenBank/DDBJ whole genome shotgun (WGS) entry which is preliminary data.</text>
</comment>
<evidence type="ECO:0000256" key="1">
    <source>
        <dbReference type="ARBA" id="ARBA00008183"/>
    </source>
</evidence>
<dbReference type="OrthoDB" id="285675at2"/>
<comment type="similarity">
    <text evidence="1 4">Belongs to the frataxin family.</text>
</comment>
<dbReference type="SUPFAM" id="SSF55387">
    <property type="entry name" value="Frataxin/Nqo15-like"/>
    <property type="match status" value="1"/>
</dbReference>